<dbReference type="SMART" id="SM00857">
    <property type="entry name" value="Resolvase"/>
    <property type="match status" value="1"/>
</dbReference>
<dbReference type="GO" id="GO:0000150">
    <property type="term" value="F:DNA strand exchange activity"/>
    <property type="evidence" value="ECO:0007669"/>
    <property type="project" value="InterPro"/>
</dbReference>
<sequence length="462" mass="54387">MESKGWSYVILEEIASGESIIKRPQMQILLSQVEDGCYDGVVVVDFDRLSRGSYADLGMIEEAFKSTGTLIITPQRTYDLEDDSDEMTIGIKSFVSKEEYKLIKKRLRDGKINGARKGMWTSGQPSFPYYYDRLNKSVLVDETKRYYYREMVERFINGAGLTEIADWLTEHLPRQRKNTMGKQKKWSLVVVKRILSSEVHLGYVIFGKHKRKRGIRQVVPQEQWIKSKGKHEPLKTEEEHKKIMARLALSKEQNTKNREVLPLSGMLYCEQCGSRMIIKTVIYKNGKKCWYADCSGRQADKSCNQKSSVLNEDFFAGLYQRVLHVDDNIQWQMHEQNRALTKYKQLLAVKEKELEKHKQAVDRLYEMREEDNIDKISFVERKTVRDEQIQALKKEIGNLRLIIQEQKDMPSLDKLRQQIKVFKERWRYIESVQEQNRLLKRVVGKITYHREANNVYLGIQYN</sequence>
<feature type="domain" description="Recombinase" evidence="3">
    <location>
        <begin position="128"/>
        <end position="253"/>
    </location>
</feature>
<dbReference type="Gene3D" id="3.90.1750.20">
    <property type="entry name" value="Putative Large Serine Recombinase, Chain B, Domain 2"/>
    <property type="match status" value="1"/>
</dbReference>
<dbReference type="InterPro" id="IPR011109">
    <property type="entry name" value="DNA_bind_recombinase_dom"/>
</dbReference>
<dbReference type="Pfam" id="PF00239">
    <property type="entry name" value="Resolvase"/>
    <property type="match status" value="1"/>
</dbReference>
<dbReference type="PROSITE" id="PS51736">
    <property type="entry name" value="RECOMBINASES_3"/>
    <property type="match status" value="1"/>
</dbReference>
<dbReference type="RefSeq" id="WP_132077494.1">
    <property type="nucleotide sequence ID" value="NZ_SLUI01000004.1"/>
</dbReference>
<dbReference type="InterPro" id="IPR038109">
    <property type="entry name" value="DNA_bind_recomb_sf"/>
</dbReference>
<evidence type="ECO:0000313" key="4">
    <source>
        <dbReference type="EMBL" id="TCL38074.1"/>
    </source>
</evidence>
<dbReference type="Gene3D" id="3.40.50.1390">
    <property type="entry name" value="Resolvase, N-terminal catalytic domain"/>
    <property type="match status" value="1"/>
</dbReference>
<dbReference type="PROSITE" id="PS51737">
    <property type="entry name" value="RECOMBINASE_DNA_BIND"/>
    <property type="match status" value="1"/>
</dbReference>
<dbReference type="InterPro" id="IPR036162">
    <property type="entry name" value="Resolvase-like_N_sf"/>
</dbReference>
<dbReference type="AlphaFoldDB" id="A0A4R1PYP3"/>
<dbReference type="Pfam" id="PF13408">
    <property type="entry name" value="Zn_ribbon_recom"/>
    <property type="match status" value="1"/>
</dbReference>
<dbReference type="Pfam" id="PF07508">
    <property type="entry name" value="Recombinase"/>
    <property type="match status" value="1"/>
</dbReference>
<dbReference type="OrthoDB" id="65783at2"/>
<evidence type="ECO:0000259" key="3">
    <source>
        <dbReference type="PROSITE" id="PS51737"/>
    </source>
</evidence>
<evidence type="ECO:0000259" key="2">
    <source>
        <dbReference type="PROSITE" id="PS51736"/>
    </source>
</evidence>
<organism evidence="4 5">
    <name type="scientific">Anaerospora hongkongensis</name>
    <dbReference type="NCBI Taxonomy" id="244830"/>
    <lineage>
        <taxon>Bacteria</taxon>
        <taxon>Bacillati</taxon>
        <taxon>Bacillota</taxon>
        <taxon>Negativicutes</taxon>
        <taxon>Selenomonadales</taxon>
        <taxon>Sporomusaceae</taxon>
        <taxon>Anaerospora</taxon>
    </lineage>
</organism>
<accession>A0A4R1PYP3</accession>
<evidence type="ECO:0000256" key="1">
    <source>
        <dbReference type="SAM" id="Coils"/>
    </source>
</evidence>
<reference evidence="4 5" key="1">
    <citation type="submission" date="2019-03" db="EMBL/GenBank/DDBJ databases">
        <title>Genomic Encyclopedia of Type Strains, Phase IV (KMG-IV): sequencing the most valuable type-strain genomes for metagenomic binning, comparative biology and taxonomic classification.</title>
        <authorList>
            <person name="Goeker M."/>
        </authorList>
    </citation>
    <scope>NUCLEOTIDE SEQUENCE [LARGE SCALE GENOMIC DNA]</scope>
    <source>
        <strain evidence="4 5">DSM 15969</strain>
    </source>
</reference>
<protein>
    <submittedName>
        <fullName evidence="4">DNA invertase Pin-like site-specific DNA recombinase</fullName>
    </submittedName>
</protein>
<dbReference type="InterPro" id="IPR006119">
    <property type="entry name" value="Resolv_N"/>
</dbReference>
<dbReference type="PANTHER" id="PTHR30461">
    <property type="entry name" value="DNA-INVERTASE FROM LAMBDOID PROPHAGE"/>
    <property type="match status" value="1"/>
</dbReference>
<feature type="domain" description="Resolvase/invertase-type recombinase catalytic" evidence="2">
    <location>
        <begin position="1"/>
        <end position="118"/>
    </location>
</feature>
<name>A0A4R1PYP3_9FIRM</name>
<dbReference type="InterPro" id="IPR050639">
    <property type="entry name" value="SSR_resolvase"/>
</dbReference>
<dbReference type="InterPro" id="IPR025827">
    <property type="entry name" value="Zn_ribbon_recom_dom"/>
</dbReference>
<comment type="caution">
    <text evidence="4">The sequence shown here is derived from an EMBL/GenBank/DDBJ whole genome shotgun (WGS) entry which is preliminary data.</text>
</comment>
<dbReference type="PANTHER" id="PTHR30461:SF23">
    <property type="entry name" value="DNA RECOMBINASE-RELATED"/>
    <property type="match status" value="1"/>
</dbReference>
<dbReference type="CDD" id="cd00338">
    <property type="entry name" value="Ser_Recombinase"/>
    <property type="match status" value="1"/>
</dbReference>
<keyword evidence="1" id="KW-0175">Coiled coil</keyword>
<keyword evidence="5" id="KW-1185">Reference proteome</keyword>
<gene>
    <name evidence="4" type="ORF">EV210_10440</name>
</gene>
<dbReference type="GO" id="GO:0003677">
    <property type="term" value="F:DNA binding"/>
    <property type="evidence" value="ECO:0007669"/>
    <property type="project" value="InterPro"/>
</dbReference>
<proteinExistence type="predicted"/>
<evidence type="ECO:0000313" key="5">
    <source>
        <dbReference type="Proteomes" id="UP000295063"/>
    </source>
</evidence>
<dbReference type="Proteomes" id="UP000295063">
    <property type="component" value="Unassembled WGS sequence"/>
</dbReference>
<dbReference type="EMBL" id="SLUI01000004">
    <property type="protein sequence ID" value="TCL38074.1"/>
    <property type="molecule type" value="Genomic_DNA"/>
</dbReference>
<dbReference type="SUPFAM" id="SSF53041">
    <property type="entry name" value="Resolvase-like"/>
    <property type="match status" value="1"/>
</dbReference>
<feature type="coiled-coil region" evidence="1">
    <location>
        <begin position="333"/>
        <end position="409"/>
    </location>
</feature>